<name>X1FCD6_9ZZZZ</name>
<evidence type="ECO:0000313" key="2">
    <source>
        <dbReference type="EMBL" id="GAH27044.1"/>
    </source>
</evidence>
<dbReference type="Pfam" id="PF06056">
    <property type="entry name" value="Terminase_5"/>
    <property type="match status" value="1"/>
</dbReference>
<feature type="domain" description="Terminase ATPase subunit N-terminal" evidence="1">
    <location>
        <begin position="10"/>
        <end position="53"/>
    </location>
</feature>
<sequence length="59" mass="7057">MMKQLKAQIKIEALAMYLQGVPLVKIAKTLRQHRVTIARWRDKYGWKIHKKIEEGKIRL</sequence>
<organism evidence="2">
    <name type="scientific">marine sediment metagenome</name>
    <dbReference type="NCBI Taxonomy" id="412755"/>
    <lineage>
        <taxon>unclassified sequences</taxon>
        <taxon>metagenomes</taxon>
        <taxon>ecological metagenomes</taxon>
    </lineage>
</organism>
<evidence type="ECO:0000259" key="1">
    <source>
        <dbReference type="Pfam" id="PF06056"/>
    </source>
</evidence>
<comment type="caution">
    <text evidence="2">The sequence shown here is derived from an EMBL/GenBank/DDBJ whole genome shotgun (WGS) entry which is preliminary data.</text>
</comment>
<dbReference type="SUPFAM" id="SSF46689">
    <property type="entry name" value="Homeodomain-like"/>
    <property type="match status" value="1"/>
</dbReference>
<dbReference type="InterPro" id="IPR009057">
    <property type="entry name" value="Homeodomain-like_sf"/>
</dbReference>
<accession>X1FCD6</accession>
<proteinExistence type="predicted"/>
<dbReference type="EMBL" id="BARU01005122">
    <property type="protein sequence ID" value="GAH27044.1"/>
    <property type="molecule type" value="Genomic_DNA"/>
</dbReference>
<dbReference type="AlphaFoldDB" id="X1FCD6"/>
<gene>
    <name evidence="2" type="ORF">S03H2_09876</name>
</gene>
<dbReference type="InterPro" id="IPR010332">
    <property type="entry name" value="ATPase_terminase-su_N"/>
</dbReference>
<protein>
    <recommendedName>
        <fullName evidence="1">Terminase ATPase subunit N-terminal domain-containing protein</fullName>
    </recommendedName>
</protein>
<reference evidence="2" key="1">
    <citation type="journal article" date="2014" name="Front. Microbiol.">
        <title>High frequency of phylogenetically diverse reductive dehalogenase-homologous genes in deep subseafloor sedimentary metagenomes.</title>
        <authorList>
            <person name="Kawai M."/>
            <person name="Futagami T."/>
            <person name="Toyoda A."/>
            <person name="Takaki Y."/>
            <person name="Nishi S."/>
            <person name="Hori S."/>
            <person name="Arai W."/>
            <person name="Tsubouchi T."/>
            <person name="Morono Y."/>
            <person name="Uchiyama I."/>
            <person name="Ito T."/>
            <person name="Fujiyama A."/>
            <person name="Inagaki F."/>
            <person name="Takami H."/>
        </authorList>
    </citation>
    <scope>NUCLEOTIDE SEQUENCE</scope>
    <source>
        <strain evidence="2">Expedition CK06-06</strain>
    </source>
</reference>